<dbReference type="FunFam" id="3.40.50.300:FF:000053">
    <property type="entry name" value="Signal recognition particle receptor FtsY"/>
    <property type="match status" value="1"/>
</dbReference>
<keyword evidence="4 10" id="KW-0547">Nucleotide-binding</keyword>
<evidence type="ECO:0000313" key="12">
    <source>
        <dbReference type="EMBL" id="AER66813.1"/>
    </source>
</evidence>
<keyword evidence="10" id="KW-0997">Cell inner membrane</keyword>
<dbReference type="GO" id="GO:0005525">
    <property type="term" value="F:GTP binding"/>
    <property type="evidence" value="ECO:0007669"/>
    <property type="project" value="UniProtKB-UniRule"/>
</dbReference>
<dbReference type="SUPFAM" id="SSF47364">
    <property type="entry name" value="Domain of the SRP/SRP receptor G-proteins"/>
    <property type="match status" value="1"/>
</dbReference>
<comment type="function">
    <text evidence="10">Involved in targeting and insertion of nascent membrane proteins into the cytoplasmic membrane. Acts as a receptor for the complex formed by the signal recognition particle (SRP) and the ribosome-nascent chain (RNC).</text>
</comment>
<dbReference type="HOGENOM" id="CLU_009301_3_4_0"/>
<dbReference type="PROSITE" id="PS00300">
    <property type="entry name" value="SRP54"/>
    <property type="match status" value="1"/>
</dbReference>
<dbReference type="GO" id="GO:0003924">
    <property type="term" value="F:GTPase activity"/>
    <property type="evidence" value="ECO:0007669"/>
    <property type="project" value="UniProtKB-UniRule"/>
</dbReference>
<dbReference type="InterPro" id="IPR003593">
    <property type="entry name" value="AAA+_ATPase"/>
</dbReference>
<dbReference type="PANTHER" id="PTHR43134:SF1">
    <property type="entry name" value="SIGNAL RECOGNITION PARTICLE RECEPTOR SUBUNIT ALPHA"/>
    <property type="match status" value="1"/>
</dbReference>
<evidence type="ECO:0000256" key="2">
    <source>
        <dbReference type="ARBA" id="ARBA00022475"/>
    </source>
</evidence>
<evidence type="ECO:0000256" key="1">
    <source>
        <dbReference type="ARBA" id="ARBA00004413"/>
    </source>
</evidence>
<evidence type="ECO:0000256" key="10">
    <source>
        <dbReference type="HAMAP-Rule" id="MF_00920"/>
    </source>
</evidence>
<dbReference type="EC" id="3.6.5.4" evidence="10"/>
<dbReference type="AlphaFoldDB" id="G7VAB3"/>
<keyword evidence="3 10" id="KW-0963">Cytoplasm</keyword>
<dbReference type="InterPro" id="IPR036225">
    <property type="entry name" value="SRP/SRP_N"/>
</dbReference>
<dbReference type="InterPro" id="IPR042101">
    <property type="entry name" value="SRP54_N_sf"/>
</dbReference>
<evidence type="ECO:0000256" key="6">
    <source>
        <dbReference type="ARBA" id="ARBA00023134"/>
    </source>
</evidence>
<dbReference type="GO" id="GO:0005047">
    <property type="term" value="F:signal recognition particle binding"/>
    <property type="evidence" value="ECO:0007669"/>
    <property type="project" value="TreeGrafter"/>
</dbReference>
<evidence type="ECO:0000313" key="13">
    <source>
        <dbReference type="Proteomes" id="UP000005868"/>
    </source>
</evidence>
<evidence type="ECO:0000256" key="7">
    <source>
        <dbReference type="ARBA" id="ARBA00023136"/>
    </source>
</evidence>
<dbReference type="InterPro" id="IPR013822">
    <property type="entry name" value="Signal_recog_particl_SRP54_hlx"/>
</dbReference>
<dbReference type="SMART" id="SM00962">
    <property type="entry name" value="SRP54"/>
    <property type="match status" value="1"/>
</dbReference>
<sequence>MVLGTIKEKLAKVKNKLGIANLISKGTILSDSFWEELEELLIQGDVGIDYSEDLVREVKDRTKREKIQTQEEVKEILKEVLREKLGRVEGMGKDLLATENKSLVVLVGVNGTGKTTTAAKLARLAKGRGKRPILVAADTFRAAATEQLKTWGERLNIKVIAREPGSDPASVVFDAIKSADAGGGDFLVVDTAGRIHTKKNLMDELGKVIRVAYKETPGWEKNVLLVLDAVTGQNGLLQAKTFGEALDLTGVILTKYDNTAKGGILLAIAEQLNIPIYYVGLGEGSEDLVPFSVDEFINGLLE</sequence>
<dbReference type="Gene3D" id="1.20.120.140">
    <property type="entry name" value="Signal recognition particle SRP54, nucleotide-binding domain"/>
    <property type="match status" value="1"/>
</dbReference>
<dbReference type="Pfam" id="PF00448">
    <property type="entry name" value="SRP54"/>
    <property type="match status" value="1"/>
</dbReference>
<comment type="catalytic activity">
    <reaction evidence="9 10">
        <text>GTP + H2O = GDP + phosphate + H(+)</text>
        <dbReference type="Rhea" id="RHEA:19669"/>
        <dbReference type="ChEBI" id="CHEBI:15377"/>
        <dbReference type="ChEBI" id="CHEBI:15378"/>
        <dbReference type="ChEBI" id="CHEBI:37565"/>
        <dbReference type="ChEBI" id="CHEBI:43474"/>
        <dbReference type="ChEBI" id="CHEBI:58189"/>
        <dbReference type="EC" id="3.6.5.4"/>
    </reaction>
</comment>
<dbReference type="Proteomes" id="UP000005868">
    <property type="component" value="Chromosome"/>
</dbReference>
<dbReference type="Pfam" id="PF02881">
    <property type="entry name" value="SRP54_N"/>
    <property type="match status" value="1"/>
</dbReference>
<keyword evidence="5 10" id="KW-0378">Hydrolase</keyword>
<feature type="domain" description="SRP54-type proteins GTP-binding" evidence="11">
    <location>
        <begin position="275"/>
        <end position="288"/>
    </location>
</feature>
<reference evidence="12 13" key="2">
    <citation type="journal article" date="2012" name="Stand. Genomic Sci.">
        <title>Genome sequence of the moderately thermophilic, amino-acid-degrading and sulfur-reducing bacterium Thermovirga lienii type strain (Cas60314(T)).</title>
        <authorList>
            <person name="Goker M."/>
            <person name="Saunders E."/>
            <person name="Lapidus A."/>
            <person name="Nolan M."/>
            <person name="Lucas S."/>
            <person name="Hammon N."/>
            <person name="Deshpande S."/>
            <person name="Cheng J.F."/>
            <person name="Han C."/>
            <person name="Tapia R."/>
            <person name="Goodwin L.A."/>
            <person name="Pitluck S."/>
            <person name="Liolios K."/>
            <person name="Mavromatis K."/>
            <person name="Pagani I."/>
            <person name="Ivanova N."/>
            <person name="Mikhailova N."/>
            <person name="Pati A."/>
            <person name="Chen A."/>
            <person name="Palaniappan K."/>
            <person name="Land M."/>
            <person name="Chang Y.J."/>
            <person name="Jeffries C.D."/>
            <person name="Brambilla E.M."/>
            <person name="Rohde M."/>
            <person name="Spring S."/>
            <person name="Detter J.C."/>
            <person name="Woyke T."/>
            <person name="Bristow J."/>
            <person name="Eisen J.A."/>
            <person name="Markowitz V."/>
            <person name="Hugenholtz P."/>
            <person name="Kyrpides N.C."/>
            <person name="Klenk H.P."/>
        </authorList>
    </citation>
    <scope>NUCLEOTIDE SEQUENCE [LARGE SCALE GENOMIC DNA]</scope>
    <source>
        <strain evidence="13">ATCC BAA-1197 / DSM 17291 / Cas60314</strain>
    </source>
</reference>
<evidence type="ECO:0000256" key="3">
    <source>
        <dbReference type="ARBA" id="ARBA00022490"/>
    </source>
</evidence>
<dbReference type="GO" id="GO:0005737">
    <property type="term" value="C:cytoplasm"/>
    <property type="evidence" value="ECO:0007669"/>
    <property type="project" value="UniProtKB-SubCell"/>
</dbReference>
<accession>G7VAB3</accession>
<dbReference type="PANTHER" id="PTHR43134">
    <property type="entry name" value="SIGNAL RECOGNITION PARTICLE RECEPTOR SUBUNIT ALPHA"/>
    <property type="match status" value="1"/>
</dbReference>
<dbReference type="Gene3D" id="3.40.50.300">
    <property type="entry name" value="P-loop containing nucleotide triphosphate hydrolases"/>
    <property type="match status" value="1"/>
</dbReference>
<feature type="binding site" evidence="10">
    <location>
        <begin position="190"/>
        <end position="194"/>
    </location>
    <ligand>
        <name>GTP</name>
        <dbReference type="ChEBI" id="CHEBI:37565"/>
    </ligand>
</feature>
<gene>
    <name evidence="10" type="primary">ftsY</name>
    <name evidence="12" type="ordered locus">Tlie_1080</name>
</gene>
<keyword evidence="2 10" id="KW-1003">Cell membrane</keyword>
<proteinExistence type="inferred from homology"/>
<evidence type="ECO:0000256" key="4">
    <source>
        <dbReference type="ARBA" id="ARBA00022741"/>
    </source>
</evidence>
<keyword evidence="8 10" id="KW-0675">Receptor</keyword>
<keyword evidence="13" id="KW-1185">Reference proteome</keyword>
<comment type="subcellular location">
    <subcellularLocation>
        <location evidence="10">Cell inner membrane</location>
        <topology evidence="10">Peripheral membrane protein</topology>
        <orientation evidence="10">Cytoplasmic side</orientation>
    </subcellularLocation>
    <subcellularLocation>
        <location evidence="10">Cytoplasm</location>
    </subcellularLocation>
    <subcellularLocation>
        <location evidence="1">Cell membrane</location>
        <topology evidence="1">Peripheral membrane protein</topology>
        <orientation evidence="1">Cytoplasmic side</orientation>
    </subcellularLocation>
</comment>
<name>G7VAB3_THELD</name>
<dbReference type="InterPro" id="IPR000897">
    <property type="entry name" value="SRP54_GTPase_dom"/>
</dbReference>
<dbReference type="eggNOG" id="COG0552">
    <property type="taxonomic scope" value="Bacteria"/>
</dbReference>
<dbReference type="GO" id="GO:0005886">
    <property type="term" value="C:plasma membrane"/>
    <property type="evidence" value="ECO:0007669"/>
    <property type="project" value="UniProtKB-SubCell"/>
</dbReference>
<comment type="similarity">
    <text evidence="10">Belongs to the GTP-binding SRP family. FtsY subfamily.</text>
</comment>
<dbReference type="GO" id="GO:0006614">
    <property type="term" value="P:SRP-dependent cotranslational protein targeting to membrane"/>
    <property type="evidence" value="ECO:0007669"/>
    <property type="project" value="InterPro"/>
</dbReference>
<feature type="binding site" evidence="10">
    <location>
        <begin position="254"/>
        <end position="257"/>
    </location>
    <ligand>
        <name>GTP</name>
        <dbReference type="ChEBI" id="CHEBI:37565"/>
    </ligand>
</feature>
<reference evidence="13" key="1">
    <citation type="submission" date="2011-10" db="EMBL/GenBank/DDBJ databases">
        <title>The complete genome of chromosome of Thermovirga lienii DSM 17291.</title>
        <authorList>
            <consortium name="US DOE Joint Genome Institute (JGI-PGF)"/>
            <person name="Lucas S."/>
            <person name="Copeland A."/>
            <person name="Lapidus A."/>
            <person name="Glavina del Rio T."/>
            <person name="Dalin E."/>
            <person name="Tice H."/>
            <person name="Bruce D."/>
            <person name="Goodwin L."/>
            <person name="Pitluck S."/>
            <person name="Peters L."/>
            <person name="Mikhailova N."/>
            <person name="Saunders E."/>
            <person name="Kyrpides N."/>
            <person name="Mavromatis K."/>
            <person name="Ivanova N."/>
            <person name="Last F.I."/>
            <person name="Brettin T."/>
            <person name="Detter J.C."/>
            <person name="Han C."/>
            <person name="Larimer F."/>
            <person name="Land M."/>
            <person name="Hauser L."/>
            <person name="Markowitz V."/>
            <person name="Cheng J.-F."/>
            <person name="Hugenholtz P."/>
            <person name="Woyke T."/>
            <person name="Wu D."/>
            <person name="Spring S."/>
            <person name="Schroeder M."/>
            <person name="Brambilla E.-M."/>
            <person name="Klenk H.-P."/>
            <person name="Eisen J.A."/>
        </authorList>
    </citation>
    <scope>NUCLEOTIDE SEQUENCE [LARGE SCALE GENOMIC DNA]</scope>
    <source>
        <strain evidence="13">ATCC BAA-1197 / DSM 17291 / Cas60314</strain>
    </source>
</reference>
<evidence type="ECO:0000256" key="9">
    <source>
        <dbReference type="ARBA" id="ARBA00048027"/>
    </source>
</evidence>
<dbReference type="STRING" id="580340.Tlie_1080"/>
<keyword evidence="7 10" id="KW-0472">Membrane</keyword>
<organism evidence="12 13">
    <name type="scientific">Thermovirga lienii (strain ATCC BAA-1197 / DSM 17291 / Cas60314)</name>
    <dbReference type="NCBI Taxonomy" id="580340"/>
    <lineage>
        <taxon>Bacteria</taxon>
        <taxon>Thermotogati</taxon>
        <taxon>Synergistota</taxon>
        <taxon>Synergistia</taxon>
        <taxon>Synergistales</taxon>
        <taxon>Thermovirgaceae</taxon>
        <taxon>Thermovirga</taxon>
    </lineage>
</organism>
<dbReference type="SMART" id="SM00963">
    <property type="entry name" value="SRP54_N"/>
    <property type="match status" value="1"/>
</dbReference>
<dbReference type="OrthoDB" id="9804720at2"/>
<dbReference type="InterPro" id="IPR004390">
    <property type="entry name" value="SR_rcpt_FtsY"/>
</dbReference>
<evidence type="ECO:0000256" key="8">
    <source>
        <dbReference type="ARBA" id="ARBA00023170"/>
    </source>
</evidence>
<dbReference type="SMART" id="SM00382">
    <property type="entry name" value="AAA"/>
    <property type="match status" value="1"/>
</dbReference>
<protein>
    <recommendedName>
        <fullName evidence="10">Signal recognition particle receptor FtsY</fullName>
        <shortName evidence="10">SRP receptor</shortName>
        <ecNumber evidence="10">3.6.5.4</ecNumber>
    </recommendedName>
</protein>
<dbReference type="SUPFAM" id="SSF52540">
    <property type="entry name" value="P-loop containing nucleoside triphosphate hydrolases"/>
    <property type="match status" value="1"/>
</dbReference>
<dbReference type="InterPro" id="IPR027417">
    <property type="entry name" value="P-loop_NTPase"/>
</dbReference>
<evidence type="ECO:0000259" key="11">
    <source>
        <dbReference type="PROSITE" id="PS00300"/>
    </source>
</evidence>
<feature type="binding site" evidence="10">
    <location>
        <begin position="108"/>
        <end position="115"/>
    </location>
    <ligand>
        <name>GTP</name>
        <dbReference type="ChEBI" id="CHEBI:37565"/>
    </ligand>
</feature>
<dbReference type="HAMAP" id="MF_00920">
    <property type="entry name" value="FtsY"/>
    <property type="match status" value="1"/>
</dbReference>
<dbReference type="KEGG" id="tli:Tlie_1080"/>
<keyword evidence="6 10" id="KW-0342">GTP-binding</keyword>
<comment type="subunit">
    <text evidence="10">Part of the signal recognition particle protein translocation system, which is composed of SRP and FtsY.</text>
</comment>
<dbReference type="NCBIfam" id="TIGR00064">
    <property type="entry name" value="ftsY"/>
    <property type="match status" value="1"/>
</dbReference>
<dbReference type="EMBL" id="CP003096">
    <property type="protein sequence ID" value="AER66813.1"/>
    <property type="molecule type" value="Genomic_DNA"/>
</dbReference>
<evidence type="ECO:0000256" key="5">
    <source>
        <dbReference type="ARBA" id="ARBA00022801"/>
    </source>
</evidence>